<evidence type="ECO:0000256" key="1">
    <source>
        <dbReference type="SAM" id="MobiDB-lite"/>
    </source>
</evidence>
<sequence length="269" mass="28968">MSREGALAAAERLAAAAHLTGSLEYLFGGRGSRSDGLDAGAREAASTGRGPTWPRKLGERTSTEGLHSVRVLAAAVLVAPSAGWQRTLANVLVTGCACWLHRRRRYGTDGADQMSALVQASCALARAGHRDPRLVDACLLFQATQATMAYVVSGCAKLAGPTWRRGTALEGILRTRVYGDRHAFAWCRRHPRTARWVARSTAIAECGFLGVFVRRGRWAPAIVALACAFHAATARVMGLGRFWWAFTATYPAVLYVARAERRGDVLCTA</sequence>
<evidence type="ECO:0008006" key="4">
    <source>
        <dbReference type="Google" id="ProtNLM"/>
    </source>
</evidence>
<protein>
    <recommendedName>
        <fullName evidence="4">HTTM domain-containing protein</fullName>
    </recommendedName>
</protein>
<evidence type="ECO:0000313" key="2">
    <source>
        <dbReference type="EMBL" id="NYH79918.1"/>
    </source>
</evidence>
<keyword evidence="3" id="KW-1185">Reference proteome</keyword>
<feature type="region of interest" description="Disordered" evidence="1">
    <location>
        <begin position="37"/>
        <end position="59"/>
    </location>
</feature>
<accession>A0A852Z0B3</accession>
<evidence type="ECO:0000313" key="3">
    <source>
        <dbReference type="Proteomes" id="UP000548304"/>
    </source>
</evidence>
<proteinExistence type="predicted"/>
<organism evidence="2 3">
    <name type="scientific">Actinopolyspora biskrensis</name>
    <dbReference type="NCBI Taxonomy" id="1470178"/>
    <lineage>
        <taxon>Bacteria</taxon>
        <taxon>Bacillati</taxon>
        <taxon>Actinomycetota</taxon>
        <taxon>Actinomycetes</taxon>
        <taxon>Actinopolysporales</taxon>
        <taxon>Actinopolysporaceae</taxon>
        <taxon>Actinopolyspora</taxon>
    </lineage>
</organism>
<dbReference type="Proteomes" id="UP000548304">
    <property type="component" value="Unassembled WGS sequence"/>
</dbReference>
<comment type="caution">
    <text evidence="2">The sequence shown here is derived from an EMBL/GenBank/DDBJ whole genome shotgun (WGS) entry which is preliminary data.</text>
</comment>
<dbReference type="EMBL" id="JACBYW010000006">
    <property type="protein sequence ID" value="NYH79918.1"/>
    <property type="molecule type" value="Genomic_DNA"/>
</dbReference>
<reference evidence="2 3" key="1">
    <citation type="submission" date="2020-07" db="EMBL/GenBank/DDBJ databases">
        <title>Genomic Encyclopedia of Type Strains, Phase III (KMG-III): the genomes of soil and plant-associated and newly described type strains.</title>
        <authorList>
            <person name="Whitman W."/>
        </authorList>
    </citation>
    <scope>NUCLEOTIDE SEQUENCE [LARGE SCALE GENOMIC DNA]</scope>
    <source>
        <strain evidence="2 3">CECT 8576</strain>
    </source>
</reference>
<dbReference type="RefSeq" id="WP_179536308.1">
    <property type="nucleotide sequence ID" value="NZ_JACBYW010000006.1"/>
</dbReference>
<gene>
    <name evidence="2" type="ORF">FHR84_003267</name>
</gene>
<name>A0A852Z0B3_9ACTN</name>
<dbReference type="AlphaFoldDB" id="A0A852Z0B3"/>